<dbReference type="PRINTS" id="PR00080">
    <property type="entry name" value="SDRFAMILY"/>
</dbReference>
<reference evidence="3 4" key="1">
    <citation type="submission" date="2019-06" db="EMBL/GenBank/DDBJ databases">
        <title>Whole genome shotgun sequence of Brevibacillus parabrevis NBRC 12334.</title>
        <authorList>
            <person name="Hosoyama A."/>
            <person name="Uohara A."/>
            <person name="Ohji S."/>
            <person name="Ichikawa N."/>
        </authorList>
    </citation>
    <scope>NUCLEOTIDE SEQUENCE [LARGE SCALE GENOMIC DNA]</scope>
    <source>
        <strain evidence="3 4">NBRC 12334</strain>
    </source>
</reference>
<dbReference type="STRING" id="54914.AV540_23280"/>
<dbReference type="PANTHER" id="PTHR42879">
    <property type="entry name" value="3-OXOACYL-(ACYL-CARRIER-PROTEIN) REDUCTASE"/>
    <property type="match status" value="1"/>
</dbReference>
<dbReference type="Gene3D" id="3.40.50.720">
    <property type="entry name" value="NAD(P)-binding Rossmann-like Domain"/>
    <property type="match status" value="1"/>
</dbReference>
<evidence type="ECO:0000313" key="3">
    <source>
        <dbReference type="EMBL" id="GEB31558.1"/>
    </source>
</evidence>
<dbReference type="AlphaFoldDB" id="A0A4Y3PJX1"/>
<gene>
    <name evidence="3" type="ORF">BPA01_11380</name>
</gene>
<proteinExistence type="inferred from homology"/>
<evidence type="ECO:0000256" key="1">
    <source>
        <dbReference type="ARBA" id="ARBA00006484"/>
    </source>
</evidence>
<evidence type="ECO:0000256" key="2">
    <source>
        <dbReference type="ARBA" id="ARBA00023002"/>
    </source>
</evidence>
<dbReference type="FunFam" id="3.40.50.720:FF:000173">
    <property type="entry name" value="3-oxoacyl-[acyl-carrier protein] reductase"/>
    <property type="match status" value="1"/>
</dbReference>
<dbReference type="GO" id="GO:0016491">
    <property type="term" value="F:oxidoreductase activity"/>
    <property type="evidence" value="ECO:0007669"/>
    <property type="project" value="UniProtKB-KW"/>
</dbReference>
<keyword evidence="4" id="KW-1185">Reference proteome</keyword>
<dbReference type="InterPro" id="IPR036291">
    <property type="entry name" value="NAD(P)-bd_dom_sf"/>
</dbReference>
<protein>
    <submittedName>
        <fullName evidence="3">Beta-ketoacyl-ACP reductase</fullName>
    </submittedName>
</protein>
<dbReference type="SUPFAM" id="SSF51735">
    <property type="entry name" value="NAD(P)-binding Rossmann-fold domains"/>
    <property type="match status" value="1"/>
</dbReference>
<dbReference type="InterPro" id="IPR002347">
    <property type="entry name" value="SDR_fam"/>
</dbReference>
<comment type="caution">
    <text evidence="3">The sequence shown here is derived from an EMBL/GenBank/DDBJ whole genome shotgun (WGS) entry which is preliminary data.</text>
</comment>
<dbReference type="NCBIfam" id="NF005559">
    <property type="entry name" value="PRK07231.1"/>
    <property type="match status" value="1"/>
</dbReference>
<dbReference type="Pfam" id="PF13561">
    <property type="entry name" value="adh_short_C2"/>
    <property type="match status" value="1"/>
</dbReference>
<dbReference type="NCBIfam" id="NF009466">
    <property type="entry name" value="PRK12826.1-2"/>
    <property type="match status" value="1"/>
</dbReference>
<dbReference type="RefSeq" id="WP_122965796.1">
    <property type="nucleotide sequence ID" value="NZ_BJMH01000004.1"/>
</dbReference>
<evidence type="ECO:0000313" key="4">
    <source>
        <dbReference type="Proteomes" id="UP000316882"/>
    </source>
</evidence>
<accession>A0A4Y3PJX1</accession>
<dbReference type="EMBL" id="BJMH01000004">
    <property type="protein sequence ID" value="GEB31558.1"/>
    <property type="molecule type" value="Genomic_DNA"/>
</dbReference>
<dbReference type="InterPro" id="IPR050259">
    <property type="entry name" value="SDR"/>
</dbReference>
<comment type="similarity">
    <text evidence="1">Belongs to the short-chain dehydrogenases/reductases (SDR) family.</text>
</comment>
<dbReference type="PANTHER" id="PTHR42879:SF2">
    <property type="entry name" value="3-OXOACYL-[ACYL-CARRIER-PROTEIN] REDUCTASE FABG"/>
    <property type="match status" value="1"/>
</dbReference>
<name>A0A4Y3PJX1_BREPA</name>
<organism evidence="3 4">
    <name type="scientific">Brevibacillus parabrevis</name>
    <dbReference type="NCBI Taxonomy" id="54914"/>
    <lineage>
        <taxon>Bacteria</taxon>
        <taxon>Bacillati</taxon>
        <taxon>Bacillota</taxon>
        <taxon>Bacilli</taxon>
        <taxon>Bacillales</taxon>
        <taxon>Paenibacillaceae</taxon>
        <taxon>Brevibacillus</taxon>
    </lineage>
</organism>
<sequence>MDFGIKGKSAIITGASRGVGRAIALALAEEGAKVIINYNRSADSANEVVELIREQGGECIAIQADLGQKADCDRLMKEATAAFGSVDILINNAGVWPKNWVTDISLEEWNHTMDVNLTSVFLTCQSFVNHLLAEKRRGKILNVTSQAAFHGSTTGHAHYAASKAGVVAFTISLAREVAKQGINVNALALGIVETDMIKADLEQKKDYYVSRIPLGRVAKPEEIADIAAFLVSEKANYITGATMDATGGMLMR</sequence>
<dbReference type="PRINTS" id="PR00081">
    <property type="entry name" value="GDHRDH"/>
</dbReference>
<dbReference type="Proteomes" id="UP000316882">
    <property type="component" value="Unassembled WGS sequence"/>
</dbReference>
<keyword evidence="2" id="KW-0560">Oxidoreductase</keyword>